<proteinExistence type="inferred from homology"/>
<dbReference type="InterPro" id="IPR057090">
    <property type="entry name" value="HTH_KIF26A_B_1st"/>
</dbReference>
<comment type="similarity">
    <text evidence="5">Belongs to the TRAFAC class myosin-kinesin ATPase superfamily. Kinesin family.</text>
</comment>
<feature type="region of interest" description="Disordered" evidence="6">
    <location>
        <begin position="1046"/>
        <end position="1094"/>
    </location>
</feature>
<feature type="region of interest" description="Disordered" evidence="6">
    <location>
        <begin position="921"/>
        <end position="979"/>
    </location>
</feature>
<feature type="compositionally biased region" description="Basic and acidic residues" evidence="6">
    <location>
        <begin position="939"/>
        <end position="950"/>
    </location>
</feature>
<keyword evidence="4" id="KW-0206">Cytoskeleton</keyword>
<evidence type="ECO:0000256" key="5">
    <source>
        <dbReference type="PROSITE-ProRule" id="PRU00283"/>
    </source>
</evidence>
<dbReference type="InterPro" id="IPR027417">
    <property type="entry name" value="P-loop_NTPase"/>
</dbReference>
<feature type="region of interest" description="Disordered" evidence="6">
    <location>
        <begin position="219"/>
        <end position="275"/>
    </location>
</feature>
<dbReference type="EMBL" id="BRZM01000038">
    <property type="protein sequence ID" value="GLD59567.1"/>
    <property type="molecule type" value="Genomic_DNA"/>
</dbReference>
<dbReference type="PANTHER" id="PTHR21608">
    <property type="entry name" value="KINESIN-LIKE PROTEIN CG14535"/>
    <property type="match status" value="1"/>
</dbReference>
<feature type="compositionally biased region" description="Basic and acidic residues" evidence="6">
    <location>
        <begin position="220"/>
        <end position="229"/>
    </location>
</feature>
<dbReference type="GO" id="GO:0003777">
    <property type="term" value="F:microtubule motor activity"/>
    <property type="evidence" value="ECO:0007669"/>
    <property type="project" value="InterPro"/>
</dbReference>
<feature type="non-terminal residue" evidence="8">
    <location>
        <position position="1"/>
    </location>
</feature>
<feature type="compositionally biased region" description="Low complexity" evidence="6">
    <location>
        <begin position="1072"/>
        <end position="1094"/>
    </location>
</feature>
<dbReference type="InterPro" id="IPR001752">
    <property type="entry name" value="Kinesin_motor_dom"/>
</dbReference>
<feature type="compositionally biased region" description="Basic and acidic residues" evidence="6">
    <location>
        <begin position="37"/>
        <end position="49"/>
    </location>
</feature>
<feature type="domain" description="Kinesin motor" evidence="7">
    <location>
        <begin position="400"/>
        <end position="746"/>
    </location>
</feature>
<dbReference type="SMART" id="SM00129">
    <property type="entry name" value="KISc"/>
    <property type="match status" value="1"/>
</dbReference>
<feature type="compositionally biased region" description="Polar residues" evidence="6">
    <location>
        <begin position="1189"/>
        <end position="1209"/>
    </location>
</feature>
<name>A0AAD3R8E9_LATJO</name>
<comment type="caution">
    <text evidence="8">The sequence shown here is derived from an EMBL/GenBank/DDBJ whole genome shotgun (WGS) entry which is preliminary data.</text>
</comment>
<evidence type="ECO:0000256" key="1">
    <source>
        <dbReference type="ARBA" id="ARBA00004245"/>
    </source>
</evidence>
<feature type="region of interest" description="Disordered" evidence="6">
    <location>
        <begin position="1325"/>
        <end position="1355"/>
    </location>
</feature>
<feature type="compositionally biased region" description="Basic and acidic residues" evidence="6">
    <location>
        <begin position="1325"/>
        <end position="1345"/>
    </location>
</feature>
<evidence type="ECO:0000313" key="8">
    <source>
        <dbReference type="EMBL" id="GLD59567.1"/>
    </source>
</evidence>
<reference evidence="8" key="1">
    <citation type="submission" date="2022-08" db="EMBL/GenBank/DDBJ databases">
        <title>Genome sequencing of akame (Lates japonicus).</title>
        <authorList>
            <person name="Hashiguchi Y."/>
            <person name="Takahashi H."/>
        </authorList>
    </citation>
    <scope>NUCLEOTIDE SEQUENCE</scope>
    <source>
        <strain evidence="8">Kochi</strain>
    </source>
</reference>
<protein>
    <submittedName>
        <fullName evidence="8">Kinesin-like protein KIF26B isoform X1</fullName>
    </submittedName>
</protein>
<feature type="region of interest" description="Disordered" evidence="6">
    <location>
        <begin position="745"/>
        <end position="771"/>
    </location>
</feature>
<evidence type="ECO:0000256" key="2">
    <source>
        <dbReference type="ARBA" id="ARBA00022741"/>
    </source>
</evidence>
<dbReference type="InterPro" id="IPR036961">
    <property type="entry name" value="Kinesin_motor_dom_sf"/>
</dbReference>
<feature type="region of interest" description="Disordered" evidence="6">
    <location>
        <begin position="37"/>
        <end position="63"/>
    </location>
</feature>
<comment type="subcellular location">
    <subcellularLocation>
        <location evidence="1">Cytoplasm</location>
        <location evidence="1">Cytoskeleton</location>
    </subcellularLocation>
</comment>
<feature type="compositionally biased region" description="Low complexity" evidence="6">
    <location>
        <begin position="249"/>
        <end position="261"/>
    </location>
</feature>
<dbReference type="GO" id="GO:0007018">
    <property type="term" value="P:microtubule-based movement"/>
    <property type="evidence" value="ECO:0007669"/>
    <property type="project" value="InterPro"/>
</dbReference>
<evidence type="ECO:0000256" key="4">
    <source>
        <dbReference type="ARBA" id="ARBA00023212"/>
    </source>
</evidence>
<gene>
    <name evidence="8" type="ORF">AKAME5_001155800</name>
</gene>
<evidence type="ECO:0000256" key="3">
    <source>
        <dbReference type="ARBA" id="ARBA00022840"/>
    </source>
</evidence>
<dbReference type="GO" id="GO:0005524">
    <property type="term" value="F:ATP binding"/>
    <property type="evidence" value="ECO:0007669"/>
    <property type="project" value="UniProtKB-KW"/>
</dbReference>
<accession>A0AAD3R8E9</accession>
<keyword evidence="4" id="KW-0963">Cytoplasm</keyword>
<comment type="caution">
    <text evidence="5">Lacks conserved residue(s) required for the propagation of feature annotation.</text>
</comment>
<dbReference type="Proteomes" id="UP001279410">
    <property type="component" value="Unassembled WGS sequence"/>
</dbReference>
<feature type="compositionally biased region" description="Polar residues" evidence="6">
    <location>
        <begin position="1046"/>
        <end position="1056"/>
    </location>
</feature>
<keyword evidence="9" id="KW-1185">Reference proteome</keyword>
<dbReference type="Gene3D" id="3.40.850.10">
    <property type="entry name" value="Kinesin motor domain"/>
    <property type="match status" value="1"/>
</dbReference>
<dbReference type="Pfam" id="PF23081">
    <property type="entry name" value="HTH_KIF26A_B_1st"/>
    <property type="match status" value="1"/>
</dbReference>
<sequence>MSSLTGRGGRFTASVRGAQWSSEVQHHCEPVGFSASVKEKDCQPKERPTPEGAGGSRGDPHRNMCQRADAVPSYRSLPGSVGDRIRSTMSFASGTICRGSMSASPGFGRSDRKVACCEKCSATLVALKKQALSLAVHHHFSCKDSSDLSAFLSDNLRVHSRSTTESRDREREQGQCAACGTNLNQLKREAIHLALSRGQSLAKPPFEPSLSAGTLLGQSETKHGDRASREAATAAHQPYSRSHSPHSAPQSPRTPQRTPQTLRRRGPKPQHDTDRWVEEQKQLVASKSVSNADGVTIYPYHQASDDATLGCGGDGTVQTSSKIPHISRVVTIANTAAMSFLARAAEKLNLTSRKKGQASDPAPAHLSTCFREIIQKNPPPVPSCLLQAATRTKDSPNVGKVKVVLRVSPTLSGSQGQPPVLQIDPSKKRVVVMEPVSRSHPPTTMLLGRDGRNLLKTFNFDAAYPQESSQAEVGAGVLADVIRCVLSGSDGCVLGLGCADVGSWSSMVGSEEGIQKLGLIPCAISWLYSAIERRREKTWTDLTVSVSAIELCCGEEDTLRDLLGEVVPSSGSIQDSPRARVRLQEDPVYGIQLRNHNRVKAPTAERAASLLDAAIAARRHSDFVTYLSHSSIMFFTLHVQPPRTESNTIGKGSRGPTKLTMIDVCSGMMGKTKNKPPHSELGPVVLSLLSGHKTTPNKGSKLTMLLRESLGHINCHIAVVAEVADSLAHLQETLSTIQLASRIRRTQKRTKQSTSCSPYGRSLTREKKGPQSLSLRAFHSTDEVDVDTHPFRLRGELDEHSSSDQSCDTVIQIDSDGFIQSKAVPRLTQPEFVPIIPSLHPNKADLDDPEFTALLQELLRIPQLQGEKKNEETVQGHTEMLKADMKPPERDCLKCETFAELQERLGCIDGSEITMDMLKSSLKGPPVNNVTTKSQTQKEAGKQTDTKSSEAPHTLLNKGLGCNQTSAGEKQTDGAFSEDSFQREDSGLYDCEECSATSSSEELLNQTLSLNMTCRSELPNNGTLKSGDKCPLQDFDVDAQGTAVTSSLALQPSGKQESPEAADWFKPDKRTSPVGKSSPISPSSSCSSSYSPATSVIHGDVLPCRSTEDIKEMKATITVTVQQPLDLKGQDELVFSMVEEVTISGALNRARTGGNIICIRDSAQSQAHAQGSAGTQPIRIISNVSEESAVAGSSNKTRSSVVQPVATDGSTEKPQYRFRREKGFLPSFINPMLINTDVDCDLDSGKEKEISHDTFTEVKSGAELKVNNAKFPEDRKTLEEKSEPFVSETPVKISDKVCDSSFSQISYDPMVLEDSAFCNETTENKMREKRLRNTDKRHPRDREHVYSTNTQRGSEEREITCQHVGNAPRRI</sequence>
<organism evidence="8 9">
    <name type="scientific">Lates japonicus</name>
    <name type="common">Japanese lates</name>
    <dbReference type="NCBI Taxonomy" id="270547"/>
    <lineage>
        <taxon>Eukaryota</taxon>
        <taxon>Metazoa</taxon>
        <taxon>Chordata</taxon>
        <taxon>Craniata</taxon>
        <taxon>Vertebrata</taxon>
        <taxon>Euteleostomi</taxon>
        <taxon>Actinopterygii</taxon>
        <taxon>Neopterygii</taxon>
        <taxon>Teleostei</taxon>
        <taxon>Neoteleostei</taxon>
        <taxon>Acanthomorphata</taxon>
        <taxon>Carangaria</taxon>
        <taxon>Carangaria incertae sedis</taxon>
        <taxon>Centropomidae</taxon>
        <taxon>Lates</taxon>
    </lineage>
</organism>
<keyword evidence="3" id="KW-0067">ATP-binding</keyword>
<dbReference type="PROSITE" id="PS50067">
    <property type="entry name" value="KINESIN_MOTOR_2"/>
    <property type="match status" value="1"/>
</dbReference>
<dbReference type="GO" id="GO:0005856">
    <property type="term" value="C:cytoskeleton"/>
    <property type="evidence" value="ECO:0007669"/>
    <property type="project" value="UniProtKB-SubCell"/>
</dbReference>
<dbReference type="PANTHER" id="PTHR21608:SF8">
    <property type="entry name" value="KINESIN-LIKE PROTEIN KIF26B"/>
    <property type="match status" value="1"/>
</dbReference>
<dbReference type="GO" id="GO:0008017">
    <property type="term" value="F:microtubule binding"/>
    <property type="evidence" value="ECO:0007669"/>
    <property type="project" value="InterPro"/>
</dbReference>
<feature type="compositionally biased region" description="Polar residues" evidence="6">
    <location>
        <begin position="239"/>
        <end position="248"/>
    </location>
</feature>
<feature type="region of interest" description="Disordered" evidence="6">
    <location>
        <begin position="1189"/>
        <end position="1215"/>
    </location>
</feature>
<evidence type="ECO:0000313" key="9">
    <source>
        <dbReference type="Proteomes" id="UP001279410"/>
    </source>
</evidence>
<dbReference type="Pfam" id="PF00225">
    <property type="entry name" value="Kinesin"/>
    <property type="match status" value="1"/>
</dbReference>
<keyword evidence="2" id="KW-0547">Nucleotide-binding</keyword>
<feature type="compositionally biased region" description="Polar residues" evidence="6">
    <location>
        <begin position="928"/>
        <end position="938"/>
    </location>
</feature>
<evidence type="ECO:0000256" key="6">
    <source>
        <dbReference type="SAM" id="MobiDB-lite"/>
    </source>
</evidence>
<dbReference type="SUPFAM" id="SSF52540">
    <property type="entry name" value="P-loop containing nucleoside triphosphate hydrolases"/>
    <property type="match status" value="1"/>
</dbReference>
<dbReference type="InterPro" id="IPR027640">
    <property type="entry name" value="Kinesin-like_fam"/>
</dbReference>
<evidence type="ECO:0000259" key="7">
    <source>
        <dbReference type="PROSITE" id="PS50067"/>
    </source>
</evidence>